<dbReference type="RefSeq" id="WP_048427550.1">
    <property type="nucleotide sequence ID" value="NZ_JTHF01000087.1"/>
</dbReference>
<organism evidence="1 2">
    <name type="scientific">Methylobacterium indicum</name>
    <dbReference type="NCBI Taxonomy" id="1775910"/>
    <lineage>
        <taxon>Bacteria</taxon>
        <taxon>Pseudomonadati</taxon>
        <taxon>Pseudomonadota</taxon>
        <taxon>Alphaproteobacteria</taxon>
        <taxon>Hyphomicrobiales</taxon>
        <taxon>Methylobacteriaceae</taxon>
        <taxon>Methylobacterium</taxon>
    </lineage>
</organism>
<reference evidence="1 2" key="1">
    <citation type="submission" date="2014-11" db="EMBL/GenBank/DDBJ databases">
        <title>Comparative genomics of Methylobacterium species.</title>
        <authorList>
            <person name="Chaudhry V."/>
            <person name="Patil P.B."/>
        </authorList>
    </citation>
    <scope>NUCLEOTIDE SEQUENCE [LARGE SCALE GENOMIC DNA]</scope>
    <source>
        <strain evidence="1 2">SE3.6</strain>
    </source>
</reference>
<gene>
    <name evidence="1" type="ORF">QR79_01140</name>
</gene>
<comment type="caution">
    <text evidence="1">The sequence shown here is derived from an EMBL/GenBank/DDBJ whole genome shotgun (WGS) entry which is preliminary data.</text>
</comment>
<name>A0ABR5HJ35_9HYPH</name>
<dbReference type="Proteomes" id="UP000036471">
    <property type="component" value="Unassembled WGS sequence"/>
</dbReference>
<accession>A0ABR5HJ35</accession>
<proteinExistence type="predicted"/>
<evidence type="ECO:0000313" key="1">
    <source>
        <dbReference type="EMBL" id="KMO26678.1"/>
    </source>
</evidence>
<sequence>MQKSSTTSPAPSITINVGDKPTEILMSFGRLNELAELVGAMERLPEIDLNPSTSASALEICLAPRDERGRRTDAEWFIPPDLSVQDGCAILDFAKEHLADFFSGEWRSSSSTSRPARSE</sequence>
<evidence type="ECO:0000313" key="2">
    <source>
        <dbReference type="Proteomes" id="UP000036471"/>
    </source>
</evidence>
<dbReference type="EMBL" id="JTHG01000011">
    <property type="protein sequence ID" value="KMO26678.1"/>
    <property type="molecule type" value="Genomic_DNA"/>
</dbReference>
<keyword evidence="2" id="KW-1185">Reference proteome</keyword>
<protein>
    <submittedName>
        <fullName evidence="1">Uncharacterized protein</fullName>
    </submittedName>
</protein>